<evidence type="ECO:0000313" key="4">
    <source>
        <dbReference type="Proteomes" id="UP000644610"/>
    </source>
</evidence>
<dbReference type="EMBL" id="BOOQ01000054">
    <property type="protein sequence ID" value="GII50611.1"/>
    <property type="molecule type" value="Genomic_DNA"/>
</dbReference>
<reference evidence="3" key="1">
    <citation type="submission" date="2021-01" db="EMBL/GenBank/DDBJ databases">
        <title>Whole genome shotgun sequence of Planotetraspora silvatica NBRC 100141.</title>
        <authorList>
            <person name="Komaki H."/>
            <person name="Tamura T."/>
        </authorList>
    </citation>
    <scope>NUCLEOTIDE SEQUENCE</scope>
    <source>
        <strain evidence="3">NBRC 100141</strain>
    </source>
</reference>
<dbReference type="Gene3D" id="1.20.120.450">
    <property type="entry name" value="dinb family like domain"/>
    <property type="match status" value="1"/>
</dbReference>
<dbReference type="PANTHER" id="PTHR40758">
    <property type="entry name" value="CONSERVED PROTEIN"/>
    <property type="match status" value="1"/>
</dbReference>
<proteinExistence type="predicted"/>
<dbReference type="InterPro" id="IPR024344">
    <property type="entry name" value="MDMPI_metal-binding"/>
</dbReference>
<feature type="domain" description="Mycothiol-dependent maleylpyruvate isomerase metal-binding" evidence="2">
    <location>
        <begin position="6"/>
        <end position="130"/>
    </location>
</feature>
<dbReference type="GO" id="GO:0046872">
    <property type="term" value="F:metal ion binding"/>
    <property type="evidence" value="ECO:0007669"/>
    <property type="project" value="InterPro"/>
</dbReference>
<accession>A0A8J3UW64</accession>
<sequence>MDYVAALFEQNELFGELIRKAGPSTPVPTCPGWTIQQLFRHVGRGHRWAAQIVRDRVTDYLDPRVVRDGKPPSDLDGAIEWLHGGARALVEAIADVGEDTPVWTFLGPRPAAWWVRRRLHEATVHRADAALALGVPYDLAAPLAADGITEWLDRLAAAQRNGDPAPLDTDAVLHLHATDGLGPAGEWMIRADKDGMSWEHEHGEGTTAVRGRAADLLLALLRRRSAADVSVQILGAQEVWTNWLNRTPL</sequence>
<dbReference type="InterPro" id="IPR010872">
    <property type="entry name" value="MDMPI_C-term_domain"/>
</dbReference>
<dbReference type="NCBIfam" id="TIGR03083">
    <property type="entry name" value="maleylpyruvate isomerase family mycothiol-dependent enzyme"/>
    <property type="match status" value="1"/>
</dbReference>
<protein>
    <recommendedName>
        <fullName evidence="5">Maleylpyruvate isomerase family mycothiol-dependent enzyme</fullName>
    </recommendedName>
</protein>
<organism evidence="3 4">
    <name type="scientific">Planotetraspora silvatica</name>
    <dbReference type="NCBI Taxonomy" id="234614"/>
    <lineage>
        <taxon>Bacteria</taxon>
        <taxon>Bacillati</taxon>
        <taxon>Actinomycetota</taxon>
        <taxon>Actinomycetes</taxon>
        <taxon>Streptosporangiales</taxon>
        <taxon>Streptosporangiaceae</taxon>
        <taxon>Planotetraspora</taxon>
    </lineage>
</organism>
<dbReference type="Proteomes" id="UP000644610">
    <property type="component" value="Unassembled WGS sequence"/>
</dbReference>
<feature type="domain" description="MDMPI C-terminal" evidence="1">
    <location>
        <begin position="143"/>
        <end position="238"/>
    </location>
</feature>
<dbReference type="InterPro" id="IPR017517">
    <property type="entry name" value="Maleyloyr_isom"/>
</dbReference>
<gene>
    <name evidence="3" type="ORF">Psi02_70350</name>
</gene>
<evidence type="ECO:0008006" key="5">
    <source>
        <dbReference type="Google" id="ProtNLM"/>
    </source>
</evidence>
<dbReference type="GO" id="GO:0005886">
    <property type="term" value="C:plasma membrane"/>
    <property type="evidence" value="ECO:0007669"/>
    <property type="project" value="TreeGrafter"/>
</dbReference>
<evidence type="ECO:0000259" key="2">
    <source>
        <dbReference type="Pfam" id="PF11716"/>
    </source>
</evidence>
<evidence type="ECO:0000259" key="1">
    <source>
        <dbReference type="Pfam" id="PF07398"/>
    </source>
</evidence>
<dbReference type="Pfam" id="PF07398">
    <property type="entry name" value="MDMPI_C"/>
    <property type="match status" value="1"/>
</dbReference>
<dbReference type="PANTHER" id="PTHR40758:SF1">
    <property type="entry name" value="CONSERVED PROTEIN"/>
    <property type="match status" value="1"/>
</dbReference>
<evidence type="ECO:0000313" key="3">
    <source>
        <dbReference type="EMBL" id="GII50611.1"/>
    </source>
</evidence>
<dbReference type="AlphaFoldDB" id="A0A8J3UW64"/>
<dbReference type="SUPFAM" id="SSF109854">
    <property type="entry name" value="DinB/YfiT-like putative metalloenzymes"/>
    <property type="match status" value="1"/>
</dbReference>
<name>A0A8J3UW64_9ACTN</name>
<dbReference type="Pfam" id="PF11716">
    <property type="entry name" value="MDMPI_N"/>
    <property type="match status" value="1"/>
</dbReference>
<dbReference type="InterPro" id="IPR034660">
    <property type="entry name" value="DinB/YfiT-like"/>
</dbReference>
<comment type="caution">
    <text evidence="3">The sequence shown here is derived from an EMBL/GenBank/DDBJ whole genome shotgun (WGS) entry which is preliminary data.</text>
</comment>
<keyword evidence="4" id="KW-1185">Reference proteome</keyword>